<evidence type="ECO:0000313" key="6">
    <source>
        <dbReference type="EMBL" id="HAB4030392.1"/>
    </source>
</evidence>
<reference evidence="6" key="1">
    <citation type="journal article" date="2018" name="Genome Biol.">
        <title>SKESA: strategic k-mer extension for scrupulous assemblies.</title>
        <authorList>
            <person name="Souvorov A."/>
            <person name="Agarwala R."/>
            <person name="Lipman D.J."/>
        </authorList>
    </citation>
    <scope>NUCLEOTIDE SEQUENCE</scope>
    <source>
        <strain evidence="6">Salmonella enterica</strain>
    </source>
</reference>
<dbReference type="EMBL" id="AALTDJ010000017">
    <property type="protein sequence ID" value="EDD1175279.1"/>
    <property type="molecule type" value="Genomic_DNA"/>
</dbReference>
<dbReference type="EMBL" id="DAAFYI010000183">
    <property type="protein sequence ID" value="HAB2011856.1"/>
    <property type="molecule type" value="Genomic_DNA"/>
</dbReference>
<evidence type="ECO:0000313" key="9">
    <source>
        <dbReference type="EMBL" id="HAB4951148.1"/>
    </source>
</evidence>
<dbReference type="EMBL" id="DAAGUK010000009">
    <property type="protein sequence ID" value="HAB4600715.1"/>
    <property type="molecule type" value="Genomic_DNA"/>
</dbReference>
<dbReference type="EMBL" id="DAAHJG010000001">
    <property type="protein sequence ID" value="HAB6333501.1"/>
    <property type="molecule type" value="Genomic_DNA"/>
</dbReference>
<dbReference type="EMBL" id="DAAFVE010000003">
    <property type="protein sequence ID" value="HAB1650083.1"/>
    <property type="molecule type" value="Genomic_DNA"/>
</dbReference>
<accession>A0A1U7FMN3</accession>
<reference evidence="6" key="3">
    <citation type="submission" date="2019-10" db="EMBL/GenBank/DDBJ databases">
        <authorList>
            <consortium name="NCBI Pathogen Detection Project"/>
        </authorList>
    </citation>
    <scope>NUCLEOTIDE SEQUENCE</scope>
    <source>
        <strain evidence="6">Salmonella enterica</strain>
    </source>
</reference>
<dbReference type="EMBL" id="DAAGPO010000001">
    <property type="protein sequence ID" value="HAB4030392.1"/>
    <property type="molecule type" value="Genomic_DNA"/>
</dbReference>
<dbReference type="AlphaFoldDB" id="A0A1U7FMN3"/>
<evidence type="ECO:0000313" key="10">
    <source>
        <dbReference type="EMBL" id="HAB6333501.1"/>
    </source>
</evidence>
<organism evidence="6">
    <name type="scientific">Salmonella enterica I</name>
    <dbReference type="NCBI Taxonomy" id="59201"/>
    <lineage>
        <taxon>Bacteria</taxon>
        <taxon>Pseudomonadati</taxon>
        <taxon>Pseudomonadota</taxon>
        <taxon>Gammaproteobacteria</taxon>
        <taxon>Enterobacterales</taxon>
        <taxon>Enterobacteriaceae</taxon>
        <taxon>Salmonella</taxon>
    </lineage>
</organism>
<evidence type="ECO:0000313" key="1">
    <source>
        <dbReference type="EMBL" id="EDB1761138.1"/>
    </source>
</evidence>
<dbReference type="EMBL" id="DAAGVC010000001">
    <property type="protein sequence ID" value="HAB4677384.1"/>
    <property type="molecule type" value="Genomic_DNA"/>
</dbReference>
<protein>
    <submittedName>
        <fullName evidence="6">Uncharacterized protein</fullName>
    </submittedName>
</protein>
<dbReference type="EMBL" id="DAAGXI010000126">
    <property type="protein sequence ID" value="HAB4951148.1"/>
    <property type="molecule type" value="Genomic_DNA"/>
</dbReference>
<evidence type="ECO:0000313" key="2">
    <source>
        <dbReference type="EMBL" id="EDD1175279.1"/>
    </source>
</evidence>
<evidence type="ECO:0000313" key="4">
    <source>
        <dbReference type="EMBL" id="HAB2011856.1"/>
    </source>
</evidence>
<evidence type="ECO:0000313" key="3">
    <source>
        <dbReference type="EMBL" id="HAB1650083.1"/>
    </source>
</evidence>
<name>A0A1U7FMN3_SALET</name>
<dbReference type="RefSeq" id="WP_000646715.1">
    <property type="nucleotide sequence ID" value="NZ_CP065100.1"/>
</dbReference>
<reference evidence="1" key="2">
    <citation type="submission" date="2019-10" db="EMBL/GenBank/DDBJ databases">
        <authorList>
            <person name="Ashton P.M."/>
            <person name="Dallman T."/>
            <person name="Nair S."/>
            <person name="De Pinna E."/>
            <person name="Peters T."/>
            <person name="Grant K."/>
        </authorList>
    </citation>
    <scope>NUCLEOTIDE SEQUENCE</scope>
    <source>
        <strain evidence="1">806281</strain>
        <strain evidence="2">817361</strain>
    </source>
</reference>
<comment type="caution">
    <text evidence="6">The sequence shown here is derived from an EMBL/GenBank/DDBJ whole genome shotgun (WGS) entry which is preliminary data.</text>
</comment>
<evidence type="ECO:0000313" key="8">
    <source>
        <dbReference type="EMBL" id="HAB4677384.1"/>
    </source>
</evidence>
<evidence type="ECO:0000313" key="5">
    <source>
        <dbReference type="EMBL" id="HAB3818441.1"/>
    </source>
</evidence>
<dbReference type="EMBL" id="AALMOY010000001">
    <property type="protein sequence ID" value="EDB1761138.1"/>
    <property type="molecule type" value="Genomic_DNA"/>
</dbReference>
<dbReference type="EMBL" id="DAAGNR010000001">
    <property type="protein sequence ID" value="HAB3818441.1"/>
    <property type="molecule type" value="Genomic_DNA"/>
</dbReference>
<proteinExistence type="predicted"/>
<evidence type="ECO:0000313" key="7">
    <source>
        <dbReference type="EMBL" id="HAB4600715.1"/>
    </source>
</evidence>
<gene>
    <name evidence="1" type="ORF">F9P04_02025</name>
    <name evidence="2" type="ORF">GAW88_18385</name>
    <name evidence="7" type="ORF">GB005_19840</name>
    <name evidence="4" type="ORF">GB037_24055</name>
    <name evidence="9" type="ORF">GB085_23295</name>
    <name evidence="10" type="ORF">GB614_04090</name>
    <name evidence="5" type="ORF">GBV61_04140</name>
    <name evidence="3" type="ORF">GBX92_08395</name>
    <name evidence="6" type="ORF">GBY45_04140</name>
    <name evidence="8" type="ORF">GBZ53_04090</name>
</gene>
<sequence length="147" mass="17070">MKANNVIIFVILFLSSVSYCFADMKILKINQSHYMSPYNKEPGDRNLCNKWVLNASQIEKIFSLSDKYKEMSDTMTGFWLWFPCEITGELIYNKKKWHFSINAAATAEWSDGKETIYWGCSREKCDDMFILPYPGRSYIGGGGKLIW</sequence>